<dbReference type="RefSeq" id="WP_377178192.1">
    <property type="nucleotide sequence ID" value="NZ_JBHUJB010000043.1"/>
</dbReference>
<sequence>MHFFVKQAVRTRFKFTRKGQAVEQILAAQDIYLKLADRMTTSAGKRSVTVPRMLGIDEDMRHWSYFMLLDHNLIVNKSITARIRQLVLGEECRALERFDIKRDVMPSDQADRCVVRSFQCSIVDHIRTVESMETLRGTARTEHPLFGAFDAHMWHCMFAFHLQIHVKQAERIAESVRIFM</sequence>
<dbReference type="Proteomes" id="UP001597389">
    <property type="component" value="Unassembled WGS sequence"/>
</dbReference>
<protein>
    <recommendedName>
        <fullName evidence="3">DinB-like domain-containing protein</fullName>
    </recommendedName>
</protein>
<keyword evidence="2" id="KW-1185">Reference proteome</keyword>
<dbReference type="EMBL" id="JBHUJB010000043">
    <property type="protein sequence ID" value="MFD2159343.1"/>
    <property type="molecule type" value="Genomic_DNA"/>
</dbReference>
<evidence type="ECO:0000313" key="2">
    <source>
        <dbReference type="Proteomes" id="UP001597389"/>
    </source>
</evidence>
<proteinExistence type="predicted"/>
<reference evidence="2" key="1">
    <citation type="journal article" date="2019" name="Int. J. Syst. Evol. Microbiol.">
        <title>The Global Catalogue of Microorganisms (GCM) 10K type strain sequencing project: providing services to taxonomists for standard genome sequencing and annotation.</title>
        <authorList>
            <consortium name="The Broad Institute Genomics Platform"/>
            <consortium name="The Broad Institute Genome Sequencing Center for Infectious Disease"/>
            <person name="Wu L."/>
            <person name="Ma J."/>
        </authorList>
    </citation>
    <scope>NUCLEOTIDE SEQUENCE [LARGE SCALE GENOMIC DNA]</scope>
    <source>
        <strain evidence="2">CCUG 57942</strain>
    </source>
</reference>
<dbReference type="Gene3D" id="1.20.120.450">
    <property type="entry name" value="dinb family like domain"/>
    <property type="match status" value="1"/>
</dbReference>
<comment type="caution">
    <text evidence="1">The sequence shown here is derived from an EMBL/GenBank/DDBJ whole genome shotgun (WGS) entry which is preliminary data.</text>
</comment>
<name>A0ABW4ZBF0_9BACT</name>
<gene>
    <name evidence="1" type="ORF">ACFSW8_10570</name>
</gene>
<accession>A0ABW4ZBF0</accession>
<evidence type="ECO:0000313" key="1">
    <source>
        <dbReference type="EMBL" id="MFD2159343.1"/>
    </source>
</evidence>
<dbReference type="InterPro" id="IPR034660">
    <property type="entry name" value="DinB/YfiT-like"/>
</dbReference>
<evidence type="ECO:0008006" key="3">
    <source>
        <dbReference type="Google" id="ProtNLM"/>
    </source>
</evidence>
<organism evidence="1 2">
    <name type="scientific">Rubritalea tangerina</name>
    <dbReference type="NCBI Taxonomy" id="430798"/>
    <lineage>
        <taxon>Bacteria</taxon>
        <taxon>Pseudomonadati</taxon>
        <taxon>Verrucomicrobiota</taxon>
        <taxon>Verrucomicrobiia</taxon>
        <taxon>Verrucomicrobiales</taxon>
        <taxon>Rubritaleaceae</taxon>
        <taxon>Rubritalea</taxon>
    </lineage>
</organism>